<dbReference type="GO" id="GO:0006167">
    <property type="term" value="P:AMP biosynthetic process"/>
    <property type="evidence" value="ECO:0007669"/>
    <property type="project" value="TreeGrafter"/>
</dbReference>
<dbReference type="PANTHER" id="PTHR21340">
    <property type="entry name" value="DIADENOSINE 5,5-P1,P4-TETRAPHOSPHATE PYROPHOSPHOHYDROLASE MUTT"/>
    <property type="match status" value="1"/>
</dbReference>
<dbReference type="PROSITE" id="PS51462">
    <property type="entry name" value="NUDIX"/>
    <property type="match status" value="1"/>
</dbReference>
<dbReference type="InterPro" id="IPR029033">
    <property type="entry name" value="His_PPase_superfam"/>
</dbReference>
<dbReference type="PROSITE" id="PS00893">
    <property type="entry name" value="NUDIX_BOX"/>
    <property type="match status" value="1"/>
</dbReference>
<evidence type="ECO:0000313" key="4">
    <source>
        <dbReference type="Proteomes" id="UP000326336"/>
    </source>
</evidence>
<dbReference type="Pfam" id="PF00293">
    <property type="entry name" value="NUDIX"/>
    <property type="match status" value="1"/>
</dbReference>
<dbReference type="InterPro" id="IPR051325">
    <property type="entry name" value="Nudix_hydrolase_domain"/>
</dbReference>
<dbReference type="EMBL" id="RQSP01000004">
    <property type="protein sequence ID" value="KAB5608124.1"/>
    <property type="molecule type" value="Genomic_DNA"/>
</dbReference>
<accession>A0A5N5RLF2</accession>
<protein>
    <submittedName>
        <fullName evidence="3">NUDIX hydrolase</fullName>
    </submittedName>
</protein>
<dbReference type="Proteomes" id="UP000326336">
    <property type="component" value="Unassembled WGS sequence"/>
</dbReference>
<evidence type="ECO:0000259" key="2">
    <source>
        <dbReference type="PROSITE" id="PS51462"/>
    </source>
</evidence>
<name>A0A5N5RLF2_9BIFI</name>
<feature type="domain" description="Nudix hydrolase" evidence="2">
    <location>
        <begin position="5"/>
        <end position="181"/>
    </location>
</feature>
<dbReference type="PANTHER" id="PTHR21340:SF0">
    <property type="entry name" value="BIS(5'-NUCLEOSYL)-TETRAPHOSPHATASE [ASYMMETRICAL]"/>
    <property type="match status" value="1"/>
</dbReference>
<proteinExistence type="predicted"/>
<dbReference type="GO" id="GO:0006754">
    <property type="term" value="P:ATP biosynthetic process"/>
    <property type="evidence" value="ECO:0007669"/>
    <property type="project" value="TreeGrafter"/>
</dbReference>
<comment type="caution">
    <text evidence="3">The sequence shown here is derived from an EMBL/GenBank/DDBJ whole genome shotgun (WGS) entry which is preliminary data.</text>
</comment>
<dbReference type="Gene3D" id="3.40.50.1240">
    <property type="entry name" value="Phosphoglycerate mutase-like"/>
    <property type="match status" value="1"/>
</dbReference>
<dbReference type="Gene3D" id="3.90.79.10">
    <property type="entry name" value="Nucleoside Triphosphate Pyrophosphohydrolase"/>
    <property type="match status" value="1"/>
</dbReference>
<dbReference type="CDD" id="cd07040">
    <property type="entry name" value="HP"/>
    <property type="match status" value="1"/>
</dbReference>
<dbReference type="InterPro" id="IPR015797">
    <property type="entry name" value="NUDIX_hydrolase-like_dom_sf"/>
</dbReference>
<dbReference type="AlphaFoldDB" id="A0A5N5RLF2"/>
<dbReference type="InterPro" id="IPR013078">
    <property type="entry name" value="His_Pase_superF_clade-1"/>
</dbReference>
<keyword evidence="4" id="KW-1185">Reference proteome</keyword>
<dbReference type="Pfam" id="PF00300">
    <property type="entry name" value="His_Phos_1"/>
    <property type="match status" value="1"/>
</dbReference>
<organism evidence="3 4">
    <name type="scientific">Bifidobacterium jacchi</name>
    <dbReference type="NCBI Taxonomy" id="2490545"/>
    <lineage>
        <taxon>Bacteria</taxon>
        <taxon>Bacillati</taxon>
        <taxon>Actinomycetota</taxon>
        <taxon>Actinomycetes</taxon>
        <taxon>Bifidobacteriales</taxon>
        <taxon>Bifidobacteriaceae</taxon>
        <taxon>Bifidobacterium</taxon>
    </lineage>
</organism>
<evidence type="ECO:0000313" key="3">
    <source>
        <dbReference type="EMBL" id="KAB5608124.1"/>
    </source>
</evidence>
<keyword evidence="1 3" id="KW-0378">Hydrolase</keyword>
<gene>
    <name evidence="3" type="ORF">EHS19_01960</name>
</gene>
<sequence>MGNVRIVEAAGAILYRRNSSFQGWMKFSDYGHTPISAKPQAAFDDLEVCVVHRPKYDDWSWPKGRLENNETHRHAAVREVGEETGMPVALGPYLGEVEYPLAEEGRKTRHSKDRTVDTKHILYWMAQPITAADSARLTDSFGPVHHADIGEIDQVLWVSVPRARQMLTHSNDRDMLALFVDRVEQGAIDSNVLLLVRHGKAEPRKSWGGTDAKRPITPHGAACAYALHRELACFNPTRLVTSPWLRCRQTLQGLAWQTGLPMVDADEMTEDAFAQDQDAAWIGLRDELRFTLRHHGATAVCMHRPVIGGMFEHLRQLCDSPANAKKLIASSPYMPTGTAVALFVVQRADGLHIIDIQKVAPLVY</sequence>
<evidence type="ECO:0000256" key="1">
    <source>
        <dbReference type="ARBA" id="ARBA00022801"/>
    </source>
</evidence>
<dbReference type="SMART" id="SM00855">
    <property type="entry name" value="PGAM"/>
    <property type="match status" value="1"/>
</dbReference>
<dbReference type="SUPFAM" id="SSF55811">
    <property type="entry name" value="Nudix"/>
    <property type="match status" value="1"/>
</dbReference>
<dbReference type="CDD" id="cd03673">
    <property type="entry name" value="NUDIX_Ap6A_hydrolase"/>
    <property type="match status" value="1"/>
</dbReference>
<reference evidence="3 4" key="1">
    <citation type="journal article" date="2019" name="Int. J. Syst. Evol. Microbiol.">
        <title>Bifidobacterium jacchi sp. nov., isolated from the faeces of a baby common marmoset (Callithrix jacchus).</title>
        <authorList>
            <person name="Modesto M."/>
            <person name="Watanabe K."/>
            <person name="Arita M."/>
            <person name="Satti M."/>
            <person name="Oki K."/>
            <person name="Sciavilla P."/>
            <person name="Patavino C."/>
            <person name="Camma C."/>
            <person name="Michelini S."/>
            <person name="Sgorbati B."/>
            <person name="Mattarelli P."/>
        </authorList>
    </citation>
    <scope>NUCLEOTIDE SEQUENCE [LARGE SCALE GENOMIC DNA]</scope>
    <source>
        <strain evidence="3 4">MRM 9.3</strain>
    </source>
</reference>
<dbReference type="InterPro" id="IPR000086">
    <property type="entry name" value="NUDIX_hydrolase_dom"/>
</dbReference>
<dbReference type="GO" id="GO:0004081">
    <property type="term" value="F:bis(5'-nucleosyl)-tetraphosphatase (asymmetrical) activity"/>
    <property type="evidence" value="ECO:0007669"/>
    <property type="project" value="TreeGrafter"/>
</dbReference>
<dbReference type="SUPFAM" id="SSF53254">
    <property type="entry name" value="Phosphoglycerate mutase-like"/>
    <property type="match status" value="1"/>
</dbReference>
<dbReference type="InterPro" id="IPR020084">
    <property type="entry name" value="NUDIX_hydrolase_CS"/>
</dbReference>
<dbReference type="OrthoDB" id="4287477at2"/>